<dbReference type="GeneID" id="80801501"/>
<dbReference type="GO" id="GO:0006749">
    <property type="term" value="P:glutathione metabolic process"/>
    <property type="evidence" value="ECO:0007669"/>
    <property type="project" value="TreeGrafter"/>
</dbReference>
<dbReference type="SUPFAM" id="SSF52833">
    <property type="entry name" value="Thioredoxin-like"/>
    <property type="match status" value="1"/>
</dbReference>
<name>A0A2A7V0I2_COMTR</name>
<dbReference type="InterPro" id="IPR004045">
    <property type="entry name" value="Glutathione_S-Trfase_N"/>
</dbReference>
<dbReference type="Gene3D" id="3.40.30.10">
    <property type="entry name" value="Glutaredoxin"/>
    <property type="match status" value="1"/>
</dbReference>
<dbReference type="AlphaFoldDB" id="A0A2A7V0I2"/>
<evidence type="ECO:0000256" key="1">
    <source>
        <dbReference type="ARBA" id="ARBA00010007"/>
    </source>
</evidence>
<dbReference type="Gene3D" id="1.20.1050.10">
    <property type="match status" value="1"/>
</dbReference>
<feature type="domain" description="GST N-terminal" evidence="2">
    <location>
        <begin position="1"/>
        <end position="82"/>
    </location>
</feature>
<dbReference type="InterPro" id="IPR036282">
    <property type="entry name" value="Glutathione-S-Trfase_C_sf"/>
</dbReference>
<dbReference type="OrthoDB" id="509852at2"/>
<dbReference type="GO" id="GO:0005737">
    <property type="term" value="C:cytoplasm"/>
    <property type="evidence" value="ECO:0007669"/>
    <property type="project" value="InterPro"/>
</dbReference>
<dbReference type="PROSITE" id="PS50404">
    <property type="entry name" value="GST_NTER"/>
    <property type="match status" value="1"/>
</dbReference>
<dbReference type="GO" id="GO:0016034">
    <property type="term" value="F:maleylacetoacetate isomerase activity"/>
    <property type="evidence" value="ECO:0007669"/>
    <property type="project" value="TreeGrafter"/>
</dbReference>
<dbReference type="Proteomes" id="UP000220246">
    <property type="component" value="Unassembled WGS sequence"/>
</dbReference>
<dbReference type="SFLD" id="SFLDG00358">
    <property type="entry name" value="Main_(cytGST)"/>
    <property type="match status" value="1"/>
</dbReference>
<dbReference type="PANTHER" id="PTHR42673:SF21">
    <property type="entry name" value="GLUTATHIONE S-TRANSFERASE YFCF"/>
    <property type="match status" value="1"/>
</dbReference>
<dbReference type="GO" id="GO:0006559">
    <property type="term" value="P:L-phenylalanine catabolic process"/>
    <property type="evidence" value="ECO:0007669"/>
    <property type="project" value="TreeGrafter"/>
</dbReference>
<accession>A0A2A7V0I2</accession>
<feature type="domain" description="GST C-terminal" evidence="3">
    <location>
        <begin position="87"/>
        <end position="223"/>
    </location>
</feature>
<keyword evidence="4" id="KW-0413">Isomerase</keyword>
<dbReference type="InterPro" id="IPR034330">
    <property type="entry name" value="GST_Zeta_C"/>
</dbReference>
<dbReference type="SUPFAM" id="SSF47616">
    <property type="entry name" value="GST C-terminal domain-like"/>
    <property type="match status" value="1"/>
</dbReference>
<proteinExistence type="inferred from homology"/>
<comment type="caution">
    <text evidence="4">The sequence shown here is derived from an EMBL/GenBank/DDBJ whole genome shotgun (WGS) entry which is preliminary data.</text>
</comment>
<dbReference type="Pfam" id="PF13409">
    <property type="entry name" value="GST_N_2"/>
    <property type="match status" value="1"/>
</dbReference>
<dbReference type="STRING" id="1219032.GCA_001515545_01122"/>
<dbReference type="PANTHER" id="PTHR42673">
    <property type="entry name" value="MALEYLACETOACETATE ISOMERASE"/>
    <property type="match status" value="1"/>
</dbReference>
<protein>
    <submittedName>
        <fullName evidence="4">Maleylacetoacetate isomerase</fullName>
    </submittedName>
</protein>
<dbReference type="PROSITE" id="PS50405">
    <property type="entry name" value="GST_CTER"/>
    <property type="match status" value="1"/>
</dbReference>
<dbReference type="InterPro" id="IPR034333">
    <property type="entry name" value="GST_Zeta_N"/>
</dbReference>
<dbReference type="GO" id="GO:0004364">
    <property type="term" value="F:glutathione transferase activity"/>
    <property type="evidence" value="ECO:0007669"/>
    <property type="project" value="TreeGrafter"/>
</dbReference>
<dbReference type="SFLD" id="SFLDS00019">
    <property type="entry name" value="Glutathione_Transferase_(cytos"/>
    <property type="match status" value="1"/>
</dbReference>
<dbReference type="EMBL" id="PDEA01000001">
    <property type="protein sequence ID" value="PEH91060.1"/>
    <property type="molecule type" value="Genomic_DNA"/>
</dbReference>
<dbReference type="NCBIfam" id="TIGR01262">
    <property type="entry name" value="maiA"/>
    <property type="match status" value="1"/>
</dbReference>
<dbReference type="InterPro" id="IPR036249">
    <property type="entry name" value="Thioredoxin-like_sf"/>
</dbReference>
<keyword evidence="5" id="KW-1185">Reference proteome</keyword>
<evidence type="ECO:0000313" key="4">
    <source>
        <dbReference type="EMBL" id="PEH91060.1"/>
    </source>
</evidence>
<dbReference type="RefSeq" id="WP_066535952.1">
    <property type="nucleotide sequence ID" value="NZ_DAMCYT010000001.1"/>
</dbReference>
<sequence>MQLYNYFRSSASFRVRIALAHKGLPYDYHAVHLVHGAQRAPDYLAHMGDSLVPALDIGGGAVWLNQSMAIIEYLDETHPQPSLLPGDALARARIRGLAQMVACDIHPLNNLRVLRWLVHEGGLSDDTKNLWYHHWVRQGLDAFERELALLAGERARLGMAPSTLCWGDRLTLADCCLVPQIFNAQRFGVPLDGLPATLAAYEAALAQSAVQAAQPSACPDAQP</sequence>
<gene>
    <name evidence="4" type="primary">maiA</name>
    <name evidence="4" type="ORF">CRM82_12845</name>
</gene>
<dbReference type="InterPro" id="IPR005955">
    <property type="entry name" value="GST_Zeta"/>
</dbReference>
<organism evidence="4 5">
    <name type="scientific">Comamonas terrigena</name>
    <dbReference type="NCBI Taxonomy" id="32013"/>
    <lineage>
        <taxon>Bacteria</taxon>
        <taxon>Pseudomonadati</taxon>
        <taxon>Pseudomonadota</taxon>
        <taxon>Betaproteobacteria</taxon>
        <taxon>Burkholderiales</taxon>
        <taxon>Comamonadaceae</taxon>
        <taxon>Comamonas</taxon>
    </lineage>
</organism>
<comment type="similarity">
    <text evidence="1">Belongs to the GST superfamily. Zeta family.</text>
</comment>
<evidence type="ECO:0000259" key="2">
    <source>
        <dbReference type="PROSITE" id="PS50404"/>
    </source>
</evidence>
<dbReference type="InterPro" id="IPR040079">
    <property type="entry name" value="Glutathione_S-Trfase"/>
</dbReference>
<dbReference type="InterPro" id="IPR010987">
    <property type="entry name" value="Glutathione-S-Trfase_C-like"/>
</dbReference>
<dbReference type="CDD" id="cd03042">
    <property type="entry name" value="GST_N_Zeta"/>
    <property type="match status" value="1"/>
</dbReference>
<reference evidence="5" key="1">
    <citation type="submission" date="2017-09" db="EMBL/GenBank/DDBJ databases">
        <title>FDA dAtabase for Regulatory Grade micrObial Sequences (FDA-ARGOS): Supporting development and validation of Infectious Disease Dx tests.</title>
        <authorList>
            <person name="Minogue T."/>
            <person name="Wolcott M."/>
            <person name="Wasieloski L."/>
            <person name="Aguilar W."/>
            <person name="Moore D."/>
            <person name="Tallon L."/>
            <person name="Sadzewicz L."/>
            <person name="Ott S."/>
            <person name="Zhao X."/>
            <person name="Nagaraj S."/>
            <person name="Vavikolanu K."/>
            <person name="Aluvathingal J."/>
            <person name="Nadendla S."/>
            <person name="Sichtig H."/>
        </authorList>
    </citation>
    <scope>NUCLEOTIDE SEQUENCE [LARGE SCALE GENOMIC DNA]</scope>
    <source>
        <strain evidence="5">FDAARGOS_394</strain>
    </source>
</reference>
<dbReference type="CDD" id="cd03191">
    <property type="entry name" value="GST_C_Zeta"/>
    <property type="match status" value="1"/>
</dbReference>
<evidence type="ECO:0000259" key="3">
    <source>
        <dbReference type="PROSITE" id="PS50405"/>
    </source>
</evidence>
<evidence type="ECO:0000313" key="5">
    <source>
        <dbReference type="Proteomes" id="UP000220246"/>
    </source>
</evidence>